<comment type="function">
    <text evidence="1 10">Role in flagellar biosynthesis.</text>
</comment>
<feature type="transmembrane region" description="Helical" evidence="10">
    <location>
        <begin position="66"/>
        <end position="85"/>
    </location>
</feature>
<keyword evidence="7 10" id="KW-0472">Membrane</keyword>
<feature type="transmembrane region" description="Helical" evidence="10">
    <location>
        <begin position="217"/>
        <end position="238"/>
    </location>
</feature>
<organism evidence="11 12">
    <name type="scientific">Methylovorus glucosotrophus (strain SIP3-4)</name>
    <dbReference type="NCBI Taxonomy" id="582744"/>
    <lineage>
        <taxon>Bacteria</taxon>
        <taxon>Pseudomonadati</taxon>
        <taxon>Pseudomonadota</taxon>
        <taxon>Betaproteobacteria</taxon>
        <taxon>Nitrosomonadales</taxon>
        <taxon>Methylophilaceae</taxon>
        <taxon>Methylovorus</taxon>
    </lineage>
</organism>
<reference evidence="11 12" key="2">
    <citation type="journal article" date="2011" name="J. Bacteriol.">
        <title>Genomes of three methylotrophs from a single niche uncover genetic and metabolic divergence of Methylophilaceae.</title>
        <authorList>
            <person name="Lapidus A."/>
            <person name="Clum A."/>
            <person name="Labutti K."/>
            <person name="Kaluzhnaya M.G."/>
            <person name="Lim S."/>
            <person name="Beck D.A."/>
            <person name="Glavina Del Rio T."/>
            <person name="Nolan M."/>
            <person name="Mavromatis K."/>
            <person name="Huntemann M."/>
            <person name="Lucas S."/>
            <person name="Lidstrom M.E."/>
            <person name="Ivanova N."/>
            <person name="Chistoserdova L."/>
        </authorList>
    </citation>
    <scope>NUCLEOTIDE SEQUENCE [LARGE SCALE GENOMIC DNA]</scope>
    <source>
        <strain evidence="11 12">SIP3-4</strain>
    </source>
</reference>
<dbReference type="eggNOG" id="COG1684">
    <property type="taxonomic scope" value="Bacteria"/>
</dbReference>
<evidence type="ECO:0000256" key="6">
    <source>
        <dbReference type="ARBA" id="ARBA00022989"/>
    </source>
</evidence>
<dbReference type="HOGENOM" id="CLU_063626_4_0_4"/>
<dbReference type="PANTHER" id="PTHR30065">
    <property type="entry name" value="FLAGELLAR BIOSYNTHETIC PROTEIN FLIR"/>
    <property type="match status" value="1"/>
</dbReference>
<keyword evidence="5 10" id="KW-0812">Transmembrane</keyword>
<dbReference type="RefSeq" id="WP_015829590.1">
    <property type="nucleotide sequence ID" value="NC_012969.1"/>
</dbReference>
<keyword evidence="11" id="KW-0282">Flagellum</keyword>
<dbReference type="KEGG" id="mei:Msip34_0768"/>
<dbReference type="Pfam" id="PF01311">
    <property type="entry name" value="Bac_export_1"/>
    <property type="match status" value="1"/>
</dbReference>
<dbReference type="EMBL" id="CP001674">
    <property type="protein sequence ID" value="ACT50016.1"/>
    <property type="molecule type" value="Genomic_DNA"/>
</dbReference>
<dbReference type="AlphaFoldDB" id="C6XAT4"/>
<evidence type="ECO:0000256" key="2">
    <source>
        <dbReference type="ARBA" id="ARBA00009772"/>
    </source>
</evidence>
<evidence type="ECO:0000256" key="7">
    <source>
        <dbReference type="ARBA" id="ARBA00023136"/>
    </source>
</evidence>
<dbReference type="STRING" id="582744.Msip34_0768"/>
<comment type="subcellular location">
    <subcellularLocation>
        <location evidence="10">Cell membrane</location>
        <topology evidence="10">Multi-pass membrane protein</topology>
    </subcellularLocation>
    <subcellularLocation>
        <location evidence="10">Bacterial flagellum basal body</location>
    </subcellularLocation>
</comment>
<protein>
    <recommendedName>
        <fullName evidence="3 9">Flagellar biosynthetic protein FliR</fullName>
    </recommendedName>
</protein>
<comment type="similarity">
    <text evidence="2 10">Belongs to the FliR/MopE/SpaR family.</text>
</comment>
<keyword evidence="12" id="KW-1185">Reference proteome</keyword>
<keyword evidence="11" id="KW-0966">Cell projection</keyword>
<dbReference type="GO" id="GO:0005886">
    <property type="term" value="C:plasma membrane"/>
    <property type="evidence" value="ECO:0007669"/>
    <property type="project" value="UniProtKB-SubCell"/>
</dbReference>
<feature type="transmembrane region" description="Helical" evidence="10">
    <location>
        <begin position="40"/>
        <end position="60"/>
    </location>
</feature>
<evidence type="ECO:0000313" key="11">
    <source>
        <dbReference type="EMBL" id="ACT50016.1"/>
    </source>
</evidence>
<evidence type="ECO:0000256" key="4">
    <source>
        <dbReference type="ARBA" id="ARBA00022475"/>
    </source>
</evidence>
<dbReference type="PANTHER" id="PTHR30065:SF8">
    <property type="entry name" value="FLAGELLAR BIOSYNTHETIC PROTEIN FLIR"/>
    <property type="match status" value="1"/>
</dbReference>
<evidence type="ECO:0000256" key="5">
    <source>
        <dbReference type="ARBA" id="ARBA00022692"/>
    </source>
</evidence>
<evidence type="ECO:0000256" key="3">
    <source>
        <dbReference type="ARBA" id="ARBA00021717"/>
    </source>
</evidence>
<keyword evidence="11" id="KW-0969">Cilium</keyword>
<evidence type="ECO:0000313" key="12">
    <source>
        <dbReference type="Proteomes" id="UP000002743"/>
    </source>
</evidence>
<name>C6XAT4_METGS</name>
<feature type="transmembrane region" description="Helical" evidence="10">
    <location>
        <begin position="180"/>
        <end position="205"/>
    </location>
</feature>
<proteinExistence type="inferred from homology"/>
<dbReference type="PRINTS" id="PR00953">
    <property type="entry name" value="TYPE3IMRPROT"/>
</dbReference>
<accession>C6XAT4</accession>
<evidence type="ECO:0000256" key="9">
    <source>
        <dbReference type="NCBIfam" id="TIGR01400"/>
    </source>
</evidence>
<dbReference type="InterPro" id="IPR002010">
    <property type="entry name" value="T3SS_IM_R"/>
</dbReference>
<dbReference type="Proteomes" id="UP000002743">
    <property type="component" value="Chromosome"/>
</dbReference>
<gene>
    <name evidence="11" type="ordered locus">Msip34_0768</name>
</gene>
<keyword evidence="8 10" id="KW-0975">Bacterial flagellum</keyword>
<keyword evidence="6 10" id="KW-1133">Transmembrane helix</keyword>
<evidence type="ECO:0000256" key="10">
    <source>
        <dbReference type="RuleBase" id="RU362071"/>
    </source>
</evidence>
<dbReference type="GO" id="GO:0009425">
    <property type="term" value="C:bacterial-type flagellum basal body"/>
    <property type="evidence" value="ECO:0007669"/>
    <property type="project" value="UniProtKB-SubCell"/>
</dbReference>
<dbReference type="NCBIfam" id="TIGR01400">
    <property type="entry name" value="fliR"/>
    <property type="match status" value="1"/>
</dbReference>
<evidence type="ECO:0000256" key="1">
    <source>
        <dbReference type="ARBA" id="ARBA00002578"/>
    </source>
</evidence>
<sequence length="256" mass="27776">MVSLNTDILQSWIVLLLWPMTRILAMIAVAPVLSHRSISARVKISMALMMTLALLPSLPQPPLLDIFSWRGMLVLAQQMVIGFAIGFSMRIVFAAVEMAGQMIGMTMGLGFAMFYDPQTQGQSNAISQFMVLLTTLIFLSLDGHLLMISAVMESFANFPLSAEWQGGLDFMKMANWGGKIFSAGLLISLPAIAALLITNMALGILTRTAPQLNLFGIGFPVTIAIGYVVVALVLPGILQPILQLIQESTANMALRF</sequence>
<dbReference type="InterPro" id="IPR006303">
    <property type="entry name" value="FliR"/>
</dbReference>
<dbReference type="GO" id="GO:0006605">
    <property type="term" value="P:protein targeting"/>
    <property type="evidence" value="ECO:0007669"/>
    <property type="project" value="UniProtKB-UniRule"/>
</dbReference>
<dbReference type="OrthoDB" id="9797790at2"/>
<reference evidence="12" key="1">
    <citation type="submission" date="2009-07" db="EMBL/GenBank/DDBJ databases">
        <title>Complete sequence of chromosome of Methylovorus sp. SIP3-4.</title>
        <authorList>
            <person name="Lucas S."/>
            <person name="Copeland A."/>
            <person name="Lapidus A."/>
            <person name="Glavina del Rio T."/>
            <person name="Tice H."/>
            <person name="Bruce D."/>
            <person name="Goodwin L."/>
            <person name="Pitluck S."/>
            <person name="Clum A."/>
            <person name="Larimer F."/>
            <person name="Land M."/>
            <person name="Hauser L."/>
            <person name="Kyrpides N."/>
            <person name="Mikhailova N."/>
            <person name="Kayluzhnaya M."/>
            <person name="Chistoserdova L."/>
        </authorList>
    </citation>
    <scope>NUCLEOTIDE SEQUENCE [LARGE SCALE GENOMIC DNA]</scope>
    <source>
        <strain evidence="12">SIP3-4</strain>
    </source>
</reference>
<keyword evidence="4 10" id="KW-1003">Cell membrane</keyword>
<feature type="transmembrane region" description="Helical" evidence="10">
    <location>
        <begin position="12"/>
        <end position="33"/>
    </location>
</feature>
<feature type="transmembrane region" description="Helical" evidence="10">
    <location>
        <begin position="126"/>
        <end position="148"/>
    </location>
</feature>
<dbReference type="GO" id="GO:0044780">
    <property type="term" value="P:bacterial-type flagellum assembly"/>
    <property type="evidence" value="ECO:0007669"/>
    <property type="project" value="UniProtKB-UniRule"/>
</dbReference>
<evidence type="ECO:0000256" key="8">
    <source>
        <dbReference type="ARBA" id="ARBA00023143"/>
    </source>
</evidence>